<dbReference type="Gene3D" id="3.40.50.720">
    <property type="entry name" value="NAD(P)-binding Rossmann-like Domain"/>
    <property type="match status" value="1"/>
</dbReference>
<reference evidence="3 4" key="1">
    <citation type="submission" date="2020-07" db="EMBL/GenBank/DDBJ databases">
        <title>Sequencing the genomes of 1000 actinobacteria strains.</title>
        <authorList>
            <person name="Klenk H.-P."/>
        </authorList>
    </citation>
    <scope>NUCLEOTIDE SEQUENCE [LARGE SCALE GENOMIC DNA]</scope>
    <source>
        <strain evidence="3 4">DSM 15475</strain>
    </source>
</reference>
<evidence type="ECO:0000256" key="1">
    <source>
        <dbReference type="SAM" id="MobiDB-lite"/>
    </source>
</evidence>
<feature type="region of interest" description="Disordered" evidence="1">
    <location>
        <begin position="1"/>
        <end position="24"/>
    </location>
</feature>
<accession>A0A7Z0KA34</accession>
<evidence type="ECO:0000313" key="3">
    <source>
        <dbReference type="EMBL" id="NYJ78408.1"/>
    </source>
</evidence>
<dbReference type="PANTHER" id="PTHR33303:SF2">
    <property type="entry name" value="COA-BINDING DOMAIN-CONTAINING PROTEIN"/>
    <property type="match status" value="1"/>
</dbReference>
<proteinExistence type="predicted"/>
<name>A0A7Z0KA34_9MICC</name>
<comment type="caution">
    <text evidence="3">The sequence shown here is derived from an EMBL/GenBank/DDBJ whole genome shotgun (WGS) entry which is preliminary data.</text>
</comment>
<evidence type="ECO:0000313" key="4">
    <source>
        <dbReference type="Proteomes" id="UP000535437"/>
    </source>
</evidence>
<organism evidence="3 4">
    <name type="scientific">Nesterenkonia xinjiangensis</name>
    <dbReference type="NCBI Taxonomy" id="225327"/>
    <lineage>
        <taxon>Bacteria</taxon>
        <taxon>Bacillati</taxon>
        <taxon>Actinomycetota</taxon>
        <taxon>Actinomycetes</taxon>
        <taxon>Micrococcales</taxon>
        <taxon>Micrococcaceae</taxon>
        <taxon>Nesterenkonia</taxon>
    </lineage>
</organism>
<feature type="compositionally biased region" description="Low complexity" evidence="1">
    <location>
        <begin position="1"/>
        <end position="14"/>
    </location>
</feature>
<dbReference type="EMBL" id="JACCFY010000001">
    <property type="protein sequence ID" value="NYJ78408.1"/>
    <property type="molecule type" value="Genomic_DNA"/>
</dbReference>
<evidence type="ECO:0000259" key="2">
    <source>
        <dbReference type="SMART" id="SM00881"/>
    </source>
</evidence>
<dbReference type="Proteomes" id="UP000535437">
    <property type="component" value="Unassembled WGS sequence"/>
</dbReference>
<protein>
    <recommendedName>
        <fullName evidence="2">CoA-binding domain-containing protein</fullName>
    </recommendedName>
</protein>
<keyword evidence="4" id="KW-1185">Reference proteome</keyword>
<gene>
    <name evidence="3" type="ORF">HNR09_001819</name>
</gene>
<dbReference type="SUPFAM" id="SSF51735">
    <property type="entry name" value="NAD(P)-binding Rossmann-fold domains"/>
    <property type="match status" value="1"/>
</dbReference>
<sequence>MTTTPETRTNTATTAGEEHPHGLWEEPGAARRLQLLRAAKSVAIVGMSDKPARASYFVATYLTSDSSYQLYYVNPRITEVLGEPGYASLQDLPEAPDIVVAFRKPADLPTLAEEAAAVGAQTLWVQLGIHSAEAMQRATDLGINAVQDRCIKIEHGRFHGNLHLGGFDTGVISAKRQQLDG</sequence>
<dbReference type="PANTHER" id="PTHR33303">
    <property type="entry name" value="CYTOPLASMIC PROTEIN-RELATED"/>
    <property type="match status" value="1"/>
</dbReference>
<dbReference type="InterPro" id="IPR003781">
    <property type="entry name" value="CoA-bd"/>
</dbReference>
<dbReference type="AlphaFoldDB" id="A0A7Z0KA34"/>
<dbReference type="RefSeq" id="WP_179541754.1">
    <property type="nucleotide sequence ID" value="NZ_BAAALL010000005.1"/>
</dbReference>
<feature type="domain" description="CoA-binding" evidence="2">
    <location>
        <begin position="35"/>
        <end position="129"/>
    </location>
</feature>
<dbReference type="Pfam" id="PF13380">
    <property type="entry name" value="CoA_binding_2"/>
    <property type="match status" value="1"/>
</dbReference>
<dbReference type="SMART" id="SM00881">
    <property type="entry name" value="CoA_binding"/>
    <property type="match status" value="1"/>
</dbReference>
<dbReference type="InterPro" id="IPR036291">
    <property type="entry name" value="NAD(P)-bd_dom_sf"/>
</dbReference>